<name>A0ABY4RII5_9BACL</name>
<protein>
    <submittedName>
        <fullName evidence="7">Group 2 truncated hemoglobin YjbI</fullName>
    </submittedName>
</protein>
<keyword evidence="5" id="KW-0408">Iron</keyword>
<dbReference type="PROSITE" id="PS01213">
    <property type="entry name" value="GLOBIN_FAM_2"/>
    <property type="match status" value="1"/>
</dbReference>
<dbReference type="InterPro" id="IPR001486">
    <property type="entry name" value="Hemoglobin_trunc"/>
</dbReference>
<organism evidence="7 8">
    <name type="scientific">Paenibacillus konkukensis</name>
    <dbReference type="NCBI Taxonomy" id="2020716"/>
    <lineage>
        <taxon>Bacteria</taxon>
        <taxon>Bacillati</taxon>
        <taxon>Bacillota</taxon>
        <taxon>Bacilli</taxon>
        <taxon>Bacillales</taxon>
        <taxon>Paenibacillaceae</taxon>
        <taxon>Paenibacillus</taxon>
    </lineage>
</organism>
<evidence type="ECO:0000256" key="5">
    <source>
        <dbReference type="ARBA" id="ARBA00023004"/>
    </source>
</evidence>
<evidence type="ECO:0000313" key="7">
    <source>
        <dbReference type="EMBL" id="UQZ81247.1"/>
    </source>
</evidence>
<evidence type="ECO:0000256" key="4">
    <source>
        <dbReference type="ARBA" id="ARBA00022723"/>
    </source>
</evidence>
<dbReference type="InterPro" id="IPR019795">
    <property type="entry name" value="Globin_bac-like_CS"/>
</dbReference>
<accession>A0ABY4RII5</accession>
<reference evidence="7" key="1">
    <citation type="submission" date="2018-02" db="EMBL/GenBank/DDBJ databases">
        <authorList>
            <person name="Kim S.-K."/>
            <person name="Jung H.-I."/>
            <person name="Lee S.-W."/>
        </authorList>
    </citation>
    <scope>NUCLEOTIDE SEQUENCE</scope>
    <source>
        <strain evidence="7">SK3146</strain>
    </source>
</reference>
<dbReference type="Proteomes" id="UP001057134">
    <property type="component" value="Chromosome"/>
</dbReference>
<reference evidence="7" key="2">
    <citation type="journal article" date="2021" name="J Anim Sci Technol">
        <title>Complete genome sequence of Paenibacillus konkukensis sp. nov. SK3146 as a potential probiotic strain.</title>
        <authorList>
            <person name="Jung H.I."/>
            <person name="Park S."/>
            <person name="Niu K.M."/>
            <person name="Lee S.W."/>
            <person name="Kothari D."/>
            <person name="Yi K.J."/>
            <person name="Kim S.K."/>
        </authorList>
    </citation>
    <scope>NUCLEOTIDE SEQUENCE</scope>
    <source>
        <strain evidence="7">SK3146</strain>
    </source>
</reference>
<sequence>MELYDYIGGETTIRNIVNTFYPKVLANPLLAPLFPEDMEPLMEKQFQFLTQFFGGPSLYTERHGNPMMRARHMPFPITRVRAEAWLSCMQSTLEEVVPSPEMRAVILNRLKGPAYFFVNQEEEA</sequence>
<evidence type="ECO:0000256" key="6">
    <source>
        <dbReference type="ARBA" id="ARBA00034496"/>
    </source>
</evidence>
<keyword evidence="8" id="KW-1185">Reference proteome</keyword>
<comment type="cofactor">
    <cofactor evidence="1">
        <name>heme</name>
        <dbReference type="ChEBI" id="CHEBI:30413"/>
    </cofactor>
</comment>
<dbReference type="InterPro" id="IPR012292">
    <property type="entry name" value="Globin/Proto"/>
</dbReference>
<comment type="similarity">
    <text evidence="6">Belongs to the truncated hemoglobin family. Group II subfamily.</text>
</comment>
<dbReference type="EMBL" id="CP027059">
    <property type="protein sequence ID" value="UQZ81247.1"/>
    <property type="molecule type" value="Genomic_DNA"/>
</dbReference>
<dbReference type="InterPro" id="IPR044203">
    <property type="entry name" value="GlbO/GLB3-like"/>
</dbReference>
<dbReference type="InterPro" id="IPR009050">
    <property type="entry name" value="Globin-like_sf"/>
</dbReference>
<keyword evidence="3" id="KW-0349">Heme</keyword>
<dbReference type="PANTHER" id="PTHR47366">
    <property type="entry name" value="TWO-ON-TWO HEMOGLOBIN-3"/>
    <property type="match status" value="1"/>
</dbReference>
<evidence type="ECO:0000313" key="8">
    <source>
        <dbReference type="Proteomes" id="UP001057134"/>
    </source>
</evidence>
<dbReference type="Gene3D" id="1.10.490.10">
    <property type="entry name" value="Globins"/>
    <property type="match status" value="1"/>
</dbReference>
<dbReference type="SUPFAM" id="SSF46458">
    <property type="entry name" value="Globin-like"/>
    <property type="match status" value="1"/>
</dbReference>
<dbReference type="RefSeq" id="WP_249863493.1">
    <property type="nucleotide sequence ID" value="NZ_CP027059.1"/>
</dbReference>
<evidence type="ECO:0000256" key="1">
    <source>
        <dbReference type="ARBA" id="ARBA00001971"/>
    </source>
</evidence>
<evidence type="ECO:0000256" key="2">
    <source>
        <dbReference type="ARBA" id="ARBA00022448"/>
    </source>
</evidence>
<dbReference type="PANTHER" id="PTHR47366:SF1">
    <property type="entry name" value="TWO-ON-TWO HEMOGLOBIN-3"/>
    <property type="match status" value="1"/>
</dbReference>
<keyword evidence="4" id="KW-0479">Metal-binding</keyword>
<evidence type="ECO:0000256" key="3">
    <source>
        <dbReference type="ARBA" id="ARBA00022617"/>
    </source>
</evidence>
<proteinExistence type="inferred from homology"/>
<gene>
    <name evidence="7" type="primary">yjbI_1</name>
    <name evidence="7" type="ORF">SK3146_00403</name>
</gene>
<keyword evidence="2" id="KW-0813">Transport</keyword>
<dbReference type="Pfam" id="PF01152">
    <property type="entry name" value="Bac_globin"/>
    <property type="match status" value="1"/>
</dbReference>